<comment type="caution">
    <text evidence="3">The sequence shown here is derived from an EMBL/GenBank/DDBJ whole genome shotgun (WGS) entry which is preliminary data.</text>
</comment>
<dbReference type="InterPro" id="IPR002589">
    <property type="entry name" value="Macro_dom"/>
</dbReference>
<feature type="region of interest" description="Disordered" evidence="1">
    <location>
        <begin position="357"/>
        <end position="405"/>
    </location>
</feature>
<organism evidence="3 4">
    <name type="scientific">Cyclospora cayetanensis</name>
    <dbReference type="NCBI Taxonomy" id="88456"/>
    <lineage>
        <taxon>Eukaryota</taxon>
        <taxon>Sar</taxon>
        <taxon>Alveolata</taxon>
        <taxon>Apicomplexa</taxon>
        <taxon>Conoidasida</taxon>
        <taxon>Coccidia</taxon>
        <taxon>Eucoccidiorida</taxon>
        <taxon>Eimeriorina</taxon>
        <taxon>Eimeriidae</taxon>
        <taxon>Cyclospora</taxon>
    </lineage>
</organism>
<reference evidence="3 4" key="1">
    <citation type="journal article" date="2016" name="BMC Genomics">
        <title>Comparative genomics reveals Cyclospora cayetanensis possesses coccidia-like metabolism and invasion components but unique surface antigens.</title>
        <authorList>
            <person name="Liu S."/>
            <person name="Wang L."/>
            <person name="Zheng H."/>
            <person name="Xu Z."/>
            <person name="Roellig D.M."/>
            <person name="Li N."/>
            <person name="Frace M.A."/>
            <person name="Tang K."/>
            <person name="Arrowood M.J."/>
            <person name="Moss D.M."/>
            <person name="Zhang L."/>
            <person name="Feng Y."/>
            <person name="Xiao L."/>
        </authorList>
    </citation>
    <scope>NUCLEOTIDE SEQUENCE [LARGE SCALE GENOMIC DNA]</scope>
    <source>
        <strain evidence="3 4">CHN_HEN01</strain>
    </source>
</reference>
<gene>
    <name evidence="3" type="ORF">cyc_02598</name>
</gene>
<dbReference type="Pfam" id="PF13716">
    <property type="entry name" value="CRAL_TRIO_2"/>
    <property type="match status" value="1"/>
</dbReference>
<dbReference type="Pfam" id="PF01661">
    <property type="entry name" value="Macro"/>
    <property type="match status" value="1"/>
</dbReference>
<dbReference type="VEuPathDB" id="ToxoDB:LOC34619432"/>
<dbReference type="AlphaFoldDB" id="A0A1D3D265"/>
<dbReference type="InterPro" id="IPR043472">
    <property type="entry name" value="Macro_dom-like"/>
</dbReference>
<dbReference type="Gene3D" id="3.40.220.10">
    <property type="entry name" value="Leucine Aminopeptidase, subunit E, domain 1"/>
    <property type="match status" value="1"/>
</dbReference>
<accession>A0A1D3D265</accession>
<dbReference type="Gene3D" id="3.40.525.10">
    <property type="entry name" value="CRAL-TRIO lipid binding domain"/>
    <property type="match status" value="1"/>
</dbReference>
<dbReference type="PANTHER" id="PTHR11106:SF72">
    <property type="entry name" value="GANGLIOSIDE-INDUCED DIFFERENTIATION-ASSOCIATED PROTEIN 2"/>
    <property type="match status" value="1"/>
</dbReference>
<evidence type="ECO:0000313" key="3">
    <source>
        <dbReference type="EMBL" id="OEH77532.1"/>
    </source>
</evidence>
<protein>
    <submittedName>
        <fullName evidence="3">Appr-1-p processing enzyme family domain-containing protein</fullName>
    </submittedName>
</protein>
<dbReference type="PROSITE" id="PS51154">
    <property type="entry name" value="MACRO"/>
    <property type="match status" value="1"/>
</dbReference>
<evidence type="ECO:0000256" key="1">
    <source>
        <dbReference type="SAM" id="MobiDB-lite"/>
    </source>
</evidence>
<dbReference type="SUPFAM" id="SSF52949">
    <property type="entry name" value="Macro domain-like"/>
    <property type="match status" value="1"/>
</dbReference>
<dbReference type="Proteomes" id="UP000095192">
    <property type="component" value="Unassembled WGS sequence"/>
</dbReference>
<name>A0A1D3D265_9EIME</name>
<dbReference type="VEuPathDB" id="ToxoDB:cyc_02598"/>
<keyword evidence="4" id="KW-1185">Reference proteome</keyword>
<dbReference type="InterPro" id="IPR036865">
    <property type="entry name" value="CRAL-TRIO_dom_sf"/>
</dbReference>
<evidence type="ECO:0000259" key="2">
    <source>
        <dbReference type="PROSITE" id="PS51154"/>
    </source>
</evidence>
<dbReference type="PANTHER" id="PTHR11106">
    <property type="entry name" value="GANGLIOSIDE INDUCED DIFFERENTIATION ASSOCIATED PROTEIN 2-RELATED"/>
    <property type="match status" value="1"/>
</dbReference>
<proteinExistence type="predicted"/>
<dbReference type="EMBL" id="JROU02001060">
    <property type="protein sequence ID" value="OEH77532.1"/>
    <property type="molecule type" value="Genomic_DNA"/>
</dbReference>
<evidence type="ECO:0000313" key="4">
    <source>
        <dbReference type="Proteomes" id="UP000095192"/>
    </source>
</evidence>
<dbReference type="InterPro" id="IPR001251">
    <property type="entry name" value="CRAL-TRIO_dom"/>
</dbReference>
<dbReference type="InParanoid" id="A0A1D3D265"/>
<sequence length="624" mass="68479">MSLSDMIQDAAAWVTEEIRKSLEDLNDETSSDILEGRVQNAAAIAQQRFSRVAKPITKILSPDDLTSWEDSKSTCDNLGDDLVAVTPEGSTTTHTPTNQNAFSNIKVPAKPAQSSLPFRVDAQLNRRLFLYDGDICSLGTDCLMCFTTDGFSSSDGLAARLLAIGGEDLYAELSYQDLCKAGEARLCRSFNLPSTHIAYTVTPRFTNRYVTATHNALNSSIREVFIALKESRLRSVAIPCLPPRLASIQRSESKRLNSGAAEADPTAAAALGGEYAVMHTMLRSIRRWMEKMRDDIDAVVLVLGTPGDAAVYRQHLPAYFPRDVADELDAAFLMPREVGGDDGEIVVADRRIPLIRKGGSRGSGEAAKESSEGQEAVASSHPAFGGMLAPRESSDEDGGSDSDREILDSTDVSFRIAKSGTETEKRLHALNIKGHGTNVSLDNCETLYQTYLRQATLLSDSSAGTQLQQLRFIYPSGSDNAGRPIVVFLAAAFPAAKVDSYFLLLHIIKTLDPFIRDKYTLLYVNSAVHHSNAPSMSLWSEFFAIMEKFEDNLDQLLVLHPGVLFKAAFTCCWPYLASHVWSGTVYLKTIKDLSIHASSHTPELPNYVREYEEKPKTKILGMTL</sequence>
<dbReference type="CDD" id="cd00170">
    <property type="entry name" value="SEC14"/>
    <property type="match status" value="1"/>
</dbReference>
<feature type="domain" description="Macro" evidence="2">
    <location>
        <begin position="115"/>
        <end position="320"/>
    </location>
</feature>